<keyword evidence="5" id="KW-0804">Transcription</keyword>
<dbReference type="CDD" id="cd00383">
    <property type="entry name" value="trans_reg_C"/>
    <property type="match status" value="1"/>
</dbReference>
<evidence type="ECO:0000256" key="6">
    <source>
        <dbReference type="PROSITE-ProRule" id="PRU00169"/>
    </source>
</evidence>
<dbReference type="Gene3D" id="3.40.50.2300">
    <property type="match status" value="1"/>
</dbReference>
<reference evidence="10" key="1">
    <citation type="submission" date="2023-03" db="EMBL/GenBank/DDBJ databases">
        <authorList>
            <person name="Shen W."/>
            <person name="Cai J."/>
        </authorList>
    </citation>
    <scope>NUCLEOTIDE SEQUENCE</scope>
    <source>
        <strain evidence="10">Y3</strain>
    </source>
</reference>
<dbReference type="EMBL" id="JARPYC010000004">
    <property type="protein sequence ID" value="MDT2666775.1"/>
    <property type="molecule type" value="Genomic_DNA"/>
</dbReference>
<keyword evidence="1 6" id="KW-0597">Phosphoprotein</keyword>
<evidence type="ECO:0000259" key="8">
    <source>
        <dbReference type="PROSITE" id="PS50110"/>
    </source>
</evidence>
<evidence type="ECO:0000313" key="12">
    <source>
        <dbReference type="Proteomes" id="UP001257962"/>
    </source>
</evidence>
<feature type="domain" description="OmpR/PhoB-type" evidence="9">
    <location>
        <begin position="126"/>
        <end position="225"/>
    </location>
</feature>
<dbReference type="InterPro" id="IPR001789">
    <property type="entry name" value="Sig_transdc_resp-reg_receiver"/>
</dbReference>
<dbReference type="GO" id="GO:0032993">
    <property type="term" value="C:protein-DNA complex"/>
    <property type="evidence" value="ECO:0007669"/>
    <property type="project" value="TreeGrafter"/>
</dbReference>
<dbReference type="SUPFAM" id="SSF52172">
    <property type="entry name" value="CheY-like"/>
    <property type="match status" value="1"/>
</dbReference>
<evidence type="ECO:0000256" key="2">
    <source>
        <dbReference type="ARBA" id="ARBA00023012"/>
    </source>
</evidence>
<dbReference type="SMART" id="SM00448">
    <property type="entry name" value="REC"/>
    <property type="match status" value="1"/>
</dbReference>
<dbReference type="GO" id="GO:0006355">
    <property type="term" value="P:regulation of DNA-templated transcription"/>
    <property type="evidence" value="ECO:0007669"/>
    <property type="project" value="InterPro"/>
</dbReference>
<dbReference type="PANTHER" id="PTHR48111">
    <property type="entry name" value="REGULATOR OF RPOS"/>
    <property type="match status" value="1"/>
</dbReference>
<dbReference type="InterPro" id="IPR001867">
    <property type="entry name" value="OmpR/PhoB-type_DNA-bd"/>
</dbReference>
<dbReference type="Gene3D" id="1.10.10.10">
    <property type="entry name" value="Winged helix-like DNA-binding domain superfamily/Winged helix DNA-binding domain"/>
    <property type="match status" value="1"/>
</dbReference>
<evidence type="ECO:0000256" key="5">
    <source>
        <dbReference type="ARBA" id="ARBA00023163"/>
    </source>
</evidence>
<dbReference type="Pfam" id="PF00486">
    <property type="entry name" value="Trans_reg_C"/>
    <property type="match status" value="1"/>
</dbReference>
<dbReference type="AlphaFoldDB" id="A0AAJ2IZJ9"/>
<sequence>MKKTLLIIEDNDEIQSILTNQFKNEYVVISAFSGTEGLLLFENNNINLVILDVMLPGKQGDQVLKELRLKNNVPIIIMSALGDKKKISEFLLNGANDYVTKPFDLDELSARIAVQLRNSNTTESKYSQLSFKQITLNSSDFSLNNKEEKIILGRIEFEIIYLLMSHPEKIFTKEHLYEVVWKESYLAGDNTINTHLSNLRKKIAQLDPKNNYIETLWGLGVRMDK</sequence>
<keyword evidence="2" id="KW-0902">Two-component regulatory system</keyword>
<feature type="modified residue" description="4-aspartylphosphate" evidence="6">
    <location>
        <position position="52"/>
    </location>
</feature>
<feature type="DNA-binding region" description="OmpR/PhoB-type" evidence="7">
    <location>
        <begin position="126"/>
        <end position="225"/>
    </location>
</feature>
<dbReference type="PROSITE" id="PS51755">
    <property type="entry name" value="OMPR_PHOB"/>
    <property type="match status" value="1"/>
</dbReference>
<reference evidence="11 13" key="2">
    <citation type="submission" date="2023-12" db="EMBL/GenBank/DDBJ databases">
        <title>Redefining Piscine Lactococcosis.</title>
        <authorList>
            <person name="Heckman T.I."/>
            <person name="Yazdi Z."/>
            <person name="Older C.E."/>
            <person name="Griffin M.J."/>
            <person name="Waldbieser G.C."/>
            <person name="Chow A.M."/>
            <person name="Medina Silva I."/>
            <person name="Anenson K.M."/>
            <person name="Garcia J.C."/>
            <person name="LaFrentz B.R."/>
            <person name="Slavic D."/>
            <person name="Toohey-Kurth K.L."/>
            <person name="Yant P."/>
            <person name="Fritz H.M."/>
            <person name="Henderson E."/>
            <person name="McDowall R."/>
            <person name="Cai H."/>
            <person name="Adikson M."/>
            <person name="Soto E."/>
        </authorList>
    </citation>
    <scope>NUCLEOTIDE SEQUENCE [LARGE SCALE GENOMIC DNA]</scope>
    <source>
        <strain evidence="11 13">R21-91A</strain>
    </source>
</reference>
<dbReference type="GO" id="GO:0000156">
    <property type="term" value="F:phosphorelay response regulator activity"/>
    <property type="evidence" value="ECO:0007669"/>
    <property type="project" value="TreeGrafter"/>
</dbReference>
<dbReference type="Proteomes" id="UP001456368">
    <property type="component" value="Chromosome"/>
</dbReference>
<keyword evidence="13" id="KW-1185">Reference proteome</keyword>
<dbReference type="InterPro" id="IPR011006">
    <property type="entry name" value="CheY-like_superfamily"/>
</dbReference>
<dbReference type="EMBL" id="CP141698">
    <property type="protein sequence ID" value="WYC66953.1"/>
    <property type="molecule type" value="Genomic_DNA"/>
</dbReference>
<feature type="domain" description="Response regulatory" evidence="8">
    <location>
        <begin position="4"/>
        <end position="116"/>
    </location>
</feature>
<dbReference type="SMART" id="SM00862">
    <property type="entry name" value="Trans_reg_C"/>
    <property type="match status" value="1"/>
</dbReference>
<keyword evidence="3" id="KW-0805">Transcription regulation</keyword>
<evidence type="ECO:0000256" key="1">
    <source>
        <dbReference type="ARBA" id="ARBA00022553"/>
    </source>
</evidence>
<dbReference type="InterPro" id="IPR039420">
    <property type="entry name" value="WalR-like"/>
</dbReference>
<evidence type="ECO:0000313" key="13">
    <source>
        <dbReference type="Proteomes" id="UP001456368"/>
    </source>
</evidence>
<dbReference type="PROSITE" id="PS50110">
    <property type="entry name" value="RESPONSE_REGULATORY"/>
    <property type="match status" value="1"/>
</dbReference>
<dbReference type="GO" id="GO:0005829">
    <property type="term" value="C:cytosol"/>
    <property type="evidence" value="ECO:0007669"/>
    <property type="project" value="TreeGrafter"/>
</dbReference>
<name>A0AAJ2IZJ9_9LACT</name>
<evidence type="ECO:0000313" key="10">
    <source>
        <dbReference type="EMBL" id="MDT2666775.1"/>
    </source>
</evidence>
<dbReference type="GO" id="GO:0000976">
    <property type="term" value="F:transcription cis-regulatory region binding"/>
    <property type="evidence" value="ECO:0007669"/>
    <property type="project" value="TreeGrafter"/>
</dbReference>
<dbReference type="Pfam" id="PF00072">
    <property type="entry name" value="Response_reg"/>
    <property type="match status" value="1"/>
</dbReference>
<evidence type="ECO:0000313" key="11">
    <source>
        <dbReference type="EMBL" id="WYC66953.1"/>
    </source>
</evidence>
<dbReference type="InterPro" id="IPR036388">
    <property type="entry name" value="WH-like_DNA-bd_sf"/>
</dbReference>
<evidence type="ECO:0000259" key="9">
    <source>
        <dbReference type="PROSITE" id="PS51755"/>
    </source>
</evidence>
<dbReference type="PANTHER" id="PTHR48111:SF2">
    <property type="entry name" value="RESPONSE REGULATOR SAER"/>
    <property type="match status" value="1"/>
</dbReference>
<evidence type="ECO:0000256" key="4">
    <source>
        <dbReference type="ARBA" id="ARBA00023125"/>
    </source>
</evidence>
<organism evidence="10 12">
    <name type="scientific">Lactococcus petauri</name>
    <dbReference type="NCBI Taxonomy" id="1940789"/>
    <lineage>
        <taxon>Bacteria</taxon>
        <taxon>Bacillati</taxon>
        <taxon>Bacillota</taxon>
        <taxon>Bacilli</taxon>
        <taxon>Lactobacillales</taxon>
        <taxon>Streptococcaceae</taxon>
        <taxon>Lactococcus</taxon>
    </lineage>
</organism>
<keyword evidence="4 7" id="KW-0238">DNA-binding</keyword>
<accession>A0AAJ2IZJ9</accession>
<dbReference type="Proteomes" id="UP001257962">
    <property type="component" value="Unassembled WGS sequence"/>
</dbReference>
<protein>
    <submittedName>
        <fullName evidence="10">Response regulator transcription factor</fullName>
    </submittedName>
</protein>
<dbReference type="RefSeq" id="WP_019293948.1">
    <property type="nucleotide sequence ID" value="NZ_CAKOCU010000024.1"/>
</dbReference>
<evidence type="ECO:0000256" key="7">
    <source>
        <dbReference type="PROSITE-ProRule" id="PRU01091"/>
    </source>
</evidence>
<gene>
    <name evidence="10" type="ORF">P7D34_05930</name>
    <name evidence="11" type="ORF">VNN45_08700</name>
</gene>
<evidence type="ECO:0000256" key="3">
    <source>
        <dbReference type="ARBA" id="ARBA00023015"/>
    </source>
</evidence>
<proteinExistence type="predicted"/>